<feature type="transmembrane region" description="Helical" evidence="6">
    <location>
        <begin position="71"/>
        <end position="95"/>
    </location>
</feature>
<keyword evidence="4 6" id="KW-1133">Transmembrane helix</keyword>
<keyword evidence="8" id="KW-1185">Reference proteome</keyword>
<accession>A0A8C4LI50</accession>
<evidence type="ECO:0000256" key="5">
    <source>
        <dbReference type="ARBA" id="ARBA00023136"/>
    </source>
</evidence>
<dbReference type="Pfam" id="PF04103">
    <property type="entry name" value="CD20"/>
    <property type="match status" value="1"/>
</dbReference>
<sequence length="253" mass="26738">MNSMTSAGPTANSVFVVTAQNGYPVIPGGMPQVSLYPSNQPQVHVISRSPPGLEPSVSVQPAQRALKEGKALGTVQILIGLIHIGLGFIMLTVLYGYYVAISFYGGFPFWGGVLFIISGSLSVSAENYPKSSCLLNGSLGLNIVSAICSVIGIILFITDLSLIPTYAYTDHFPYPDTWGVTPGSAISAVLLIFCILEFCVASTSSHFGCQLVCCQHNNVGVVYPTVCVSNPVVISEPVNPPSAYSNEVQANKQ</sequence>
<dbReference type="InterPro" id="IPR007237">
    <property type="entry name" value="CD20-like"/>
</dbReference>
<evidence type="ECO:0000256" key="4">
    <source>
        <dbReference type="ARBA" id="ARBA00022989"/>
    </source>
</evidence>
<proteinExistence type="inferred from homology"/>
<evidence type="ECO:0000256" key="2">
    <source>
        <dbReference type="ARBA" id="ARBA00009565"/>
    </source>
</evidence>
<reference evidence="7" key="2">
    <citation type="submission" date="2025-08" db="UniProtKB">
        <authorList>
            <consortium name="Ensembl"/>
        </authorList>
    </citation>
    <scope>IDENTIFICATION</scope>
</reference>
<dbReference type="PANTHER" id="PTHR23320">
    <property type="entry name" value="MEMBRANE-SPANNING 4-DOMAINS SUBFAMILY A MS4A -RELATED"/>
    <property type="match status" value="1"/>
</dbReference>
<dbReference type="GO" id="GO:0005886">
    <property type="term" value="C:plasma membrane"/>
    <property type="evidence" value="ECO:0007669"/>
    <property type="project" value="Ensembl"/>
</dbReference>
<dbReference type="Ensembl" id="ENSEAST00005012412.2">
    <property type="protein sequence ID" value="ENSEASP00005011417.2"/>
    <property type="gene ID" value="ENSEASG00005008035.2"/>
</dbReference>
<comment type="similarity">
    <text evidence="2">Belongs to the MS4A family.</text>
</comment>
<gene>
    <name evidence="7" type="primary">MS4A8</name>
</gene>
<evidence type="ECO:0000256" key="6">
    <source>
        <dbReference type="SAM" id="Phobius"/>
    </source>
</evidence>
<name>A0A8C4LI50_EQUAS</name>
<dbReference type="Proteomes" id="UP000694387">
    <property type="component" value="Chromosome 17"/>
</dbReference>
<reference evidence="7" key="3">
    <citation type="submission" date="2025-09" db="UniProtKB">
        <authorList>
            <consortium name="Ensembl"/>
        </authorList>
    </citation>
    <scope>IDENTIFICATION</scope>
</reference>
<reference evidence="7 8" key="1">
    <citation type="journal article" date="2020" name="Nat. Commun.">
        <title>Donkey genomes provide new insights into domestication and selection for coat color.</title>
        <authorList>
            <person name="Wang"/>
            <person name="C."/>
            <person name="Li"/>
            <person name="H."/>
            <person name="Guo"/>
            <person name="Y."/>
            <person name="Huang"/>
            <person name="J."/>
            <person name="Sun"/>
            <person name="Y."/>
            <person name="Min"/>
            <person name="J."/>
            <person name="Wang"/>
            <person name="J."/>
            <person name="Fang"/>
            <person name="X."/>
            <person name="Zhao"/>
            <person name="Z."/>
            <person name="Wang"/>
            <person name="S."/>
            <person name="Zhang"/>
            <person name="Y."/>
            <person name="Liu"/>
            <person name="Q."/>
            <person name="Jiang"/>
            <person name="Q."/>
            <person name="Wang"/>
            <person name="X."/>
            <person name="Guo"/>
            <person name="Y."/>
            <person name="Yang"/>
            <person name="C."/>
            <person name="Wang"/>
            <person name="Y."/>
            <person name="Tian"/>
            <person name="F."/>
            <person name="Zhuang"/>
            <person name="G."/>
            <person name="Fan"/>
            <person name="Y."/>
            <person name="Gao"/>
            <person name="Q."/>
            <person name="Li"/>
            <person name="Y."/>
            <person name="Ju"/>
            <person name="Z."/>
            <person name="Li"/>
            <person name="J."/>
            <person name="Li"/>
            <person name="R."/>
            <person name="Hou"/>
            <person name="M."/>
            <person name="Yang"/>
            <person name="G."/>
            <person name="Liu"/>
            <person name="G."/>
            <person name="Liu"/>
            <person name="W."/>
            <person name="Guo"/>
            <person name="J."/>
            <person name="Pan"/>
            <person name="S."/>
            <person name="Fan"/>
            <person name="G."/>
            <person name="Zhang"/>
            <person name="W."/>
            <person name="Zhang"/>
            <person name="R."/>
            <person name="Yu"/>
            <person name="J."/>
            <person name="Zhang"/>
            <person name="X."/>
            <person name="Yin"/>
            <person name="Q."/>
            <person name="Ji"/>
            <person name="C."/>
            <person name="Jin"/>
            <person name="Y."/>
            <person name="Yue"/>
            <person name="G."/>
            <person name="Liu"/>
            <person name="M."/>
            <person name="Xu"/>
            <person name="J."/>
            <person name="Liu"/>
            <person name="S."/>
            <person name="Jordana"/>
            <person name="J."/>
            <person name="Noce"/>
            <person name="A."/>
            <person name="Amills"/>
            <person name="M."/>
            <person name="Wu"/>
            <person name="D.D."/>
            <person name="Li"/>
            <person name="S."/>
            <person name="Zhou"/>
            <person name="X. and Zhong"/>
            <person name="J."/>
        </authorList>
    </citation>
    <scope>NUCLEOTIDE SEQUENCE [LARGE SCALE GENOMIC DNA]</scope>
</reference>
<dbReference type="AlphaFoldDB" id="A0A8C4LI50"/>
<evidence type="ECO:0000313" key="8">
    <source>
        <dbReference type="Proteomes" id="UP000694387"/>
    </source>
</evidence>
<feature type="transmembrane region" description="Helical" evidence="6">
    <location>
        <begin position="101"/>
        <end position="121"/>
    </location>
</feature>
<evidence type="ECO:0000313" key="7">
    <source>
        <dbReference type="Ensembl" id="ENSEASP00005011417.2"/>
    </source>
</evidence>
<dbReference type="InterPro" id="IPR030417">
    <property type="entry name" value="MS4A"/>
</dbReference>
<evidence type="ECO:0000256" key="1">
    <source>
        <dbReference type="ARBA" id="ARBA00004141"/>
    </source>
</evidence>
<protein>
    <submittedName>
        <fullName evidence="7">Membrane spanning 4-domains A8</fullName>
    </submittedName>
</protein>
<dbReference type="GeneTree" id="ENSGT00940000162329"/>
<keyword evidence="5 6" id="KW-0472">Membrane</keyword>
<keyword evidence="3 6" id="KW-0812">Transmembrane</keyword>
<dbReference type="GO" id="GO:0007166">
    <property type="term" value="P:cell surface receptor signaling pathway"/>
    <property type="evidence" value="ECO:0007669"/>
    <property type="project" value="TreeGrafter"/>
</dbReference>
<dbReference type="PANTHER" id="PTHR23320:SF155">
    <property type="entry name" value="MEMBRANE-SPANNING 4-DOMAINS SUBFAMILY A MEMBER 8"/>
    <property type="match status" value="1"/>
</dbReference>
<feature type="transmembrane region" description="Helical" evidence="6">
    <location>
        <begin position="133"/>
        <end position="157"/>
    </location>
</feature>
<feature type="transmembrane region" description="Helical" evidence="6">
    <location>
        <begin position="177"/>
        <end position="200"/>
    </location>
</feature>
<organism evidence="7 8">
    <name type="scientific">Equus asinus</name>
    <name type="common">Donkey</name>
    <name type="synonym">Equus africanus asinus</name>
    <dbReference type="NCBI Taxonomy" id="9793"/>
    <lineage>
        <taxon>Eukaryota</taxon>
        <taxon>Metazoa</taxon>
        <taxon>Chordata</taxon>
        <taxon>Craniata</taxon>
        <taxon>Vertebrata</taxon>
        <taxon>Euteleostomi</taxon>
        <taxon>Mammalia</taxon>
        <taxon>Eutheria</taxon>
        <taxon>Laurasiatheria</taxon>
        <taxon>Perissodactyla</taxon>
        <taxon>Equidae</taxon>
        <taxon>Equus</taxon>
    </lineage>
</organism>
<evidence type="ECO:0000256" key="3">
    <source>
        <dbReference type="ARBA" id="ARBA00022692"/>
    </source>
</evidence>
<comment type="subcellular location">
    <subcellularLocation>
        <location evidence="1">Membrane</location>
        <topology evidence="1">Multi-pass membrane protein</topology>
    </subcellularLocation>
</comment>